<name>A0A3N0GWW4_9ACTN</name>
<proteinExistence type="predicted"/>
<reference evidence="1 2" key="1">
    <citation type="submission" date="2018-11" db="EMBL/GenBank/DDBJ databases">
        <authorList>
            <person name="Li F."/>
        </authorList>
    </citation>
    <scope>NUCLEOTIDE SEQUENCE [LARGE SCALE GENOMIC DNA]</scope>
    <source>
        <strain evidence="1 2">Gsoil 818</strain>
    </source>
</reference>
<dbReference type="RefSeq" id="WP_123221304.1">
    <property type="nucleotide sequence ID" value="NZ_RJSF01000005.1"/>
</dbReference>
<protein>
    <submittedName>
        <fullName evidence="1">Uncharacterized protein</fullName>
    </submittedName>
</protein>
<sequence length="91" mass="9852">MSPWSAMPTDCLPTLRRAVVEHAGDGTDVRTTVLSLCIEAVAFAREGETRQVGTRARSAAHLLLELTCPQLDATSLRELSMACERAAVRRG</sequence>
<evidence type="ECO:0000313" key="2">
    <source>
        <dbReference type="Proteomes" id="UP000279994"/>
    </source>
</evidence>
<keyword evidence="2" id="KW-1185">Reference proteome</keyword>
<dbReference type="EMBL" id="RJSF01000005">
    <property type="protein sequence ID" value="RNM16965.1"/>
    <property type="molecule type" value="Genomic_DNA"/>
</dbReference>
<gene>
    <name evidence="1" type="ORF">EFL26_02440</name>
</gene>
<accession>A0A3N0GWW4</accession>
<dbReference type="Proteomes" id="UP000279994">
    <property type="component" value="Unassembled WGS sequence"/>
</dbReference>
<organism evidence="1 2">
    <name type="scientific">Nocardioides pocheonensis</name>
    <dbReference type="NCBI Taxonomy" id="661485"/>
    <lineage>
        <taxon>Bacteria</taxon>
        <taxon>Bacillati</taxon>
        <taxon>Actinomycetota</taxon>
        <taxon>Actinomycetes</taxon>
        <taxon>Propionibacteriales</taxon>
        <taxon>Nocardioidaceae</taxon>
        <taxon>Nocardioides</taxon>
    </lineage>
</organism>
<comment type="caution">
    <text evidence="1">The sequence shown here is derived from an EMBL/GenBank/DDBJ whole genome shotgun (WGS) entry which is preliminary data.</text>
</comment>
<evidence type="ECO:0000313" key="1">
    <source>
        <dbReference type="EMBL" id="RNM16965.1"/>
    </source>
</evidence>
<dbReference type="AlphaFoldDB" id="A0A3N0GWW4"/>